<feature type="domain" description="Gcp-like" evidence="8">
    <location>
        <begin position="24"/>
        <end position="309"/>
    </location>
</feature>
<dbReference type="OrthoDB" id="10259622at2759"/>
<dbReference type="EMBL" id="CAIX01000038">
    <property type="protein sequence ID" value="CCI42755.1"/>
    <property type="molecule type" value="Genomic_DNA"/>
</dbReference>
<comment type="subunit">
    <text evidence="7">Homodimer.</text>
</comment>
<evidence type="ECO:0000256" key="5">
    <source>
        <dbReference type="ARBA" id="ARBA00023315"/>
    </source>
</evidence>
<dbReference type="InParanoid" id="A0A024G867"/>
<dbReference type="GO" id="GO:0046872">
    <property type="term" value="F:metal ion binding"/>
    <property type="evidence" value="ECO:0007669"/>
    <property type="project" value="UniProtKB-KW"/>
</dbReference>
<dbReference type="Proteomes" id="UP000053237">
    <property type="component" value="Unassembled WGS sequence"/>
</dbReference>
<evidence type="ECO:0000256" key="4">
    <source>
        <dbReference type="ARBA" id="ARBA00022723"/>
    </source>
</evidence>
<dbReference type="HAMAP" id="MF_01445">
    <property type="entry name" value="TsaD"/>
    <property type="match status" value="1"/>
</dbReference>
<evidence type="ECO:0000313" key="9">
    <source>
        <dbReference type="EMBL" id="CCI42755.1"/>
    </source>
</evidence>
<proteinExistence type="inferred from homology"/>
<dbReference type="EC" id="2.3.1.234" evidence="1"/>
<dbReference type="SUPFAM" id="SSF53067">
    <property type="entry name" value="Actin-like ATPase domain"/>
    <property type="match status" value="2"/>
</dbReference>
<keyword evidence="2 7" id="KW-0808">Transferase</keyword>
<gene>
    <name evidence="9" type="ORF">BN9_035390</name>
</gene>
<organism evidence="9 10">
    <name type="scientific">Albugo candida</name>
    <dbReference type="NCBI Taxonomy" id="65357"/>
    <lineage>
        <taxon>Eukaryota</taxon>
        <taxon>Sar</taxon>
        <taxon>Stramenopiles</taxon>
        <taxon>Oomycota</taxon>
        <taxon>Peronosporomycetes</taxon>
        <taxon>Albuginales</taxon>
        <taxon>Albuginaceae</taxon>
        <taxon>Albugo</taxon>
    </lineage>
</organism>
<accession>A0A024G867</accession>
<keyword evidence="3 7" id="KW-0819">tRNA processing</keyword>
<dbReference type="PANTHER" id="PTHR11735:SF6">
    <property type="entry name" value="TRNA N6-ADENOSINE THREONYLCARBAMOYLTRANSFERASE, MITOCHONDRIAL"/>
    <property type="match status" value="1"/>
</dbReference>
<evidence type="ECO:0000256" key="3">
    <source>
        <dbReference type="ARBA" id="ARBA00022694"/>
    </source>
</evidence>
<dbReference type="STRING" id="65357.A0A024G867"/>
<keyword evidence="5 7" id="KW-0012">Acyltransferase</keyword>
<dbReference type="InterPro" id="IPR000905">
    <property type="entry name" value="Gcp-like_dom"/>
</dbReference>
<dbReference type="PANTHER" id="PTHR11735">
    <property type="entry name" value="TRNA N6-ADENOSINE THREONYLCARBAMOYLTRANSFERASE"/>
    <property type="match status" value="1"/>
</dbReference>
<dbReference type="CDD" id="cd24134">
    <property type="entry name" value="ASKHA_NBD_OSGEPL1_QRI7_euk"/>
    <property type="match status" value="1"/>
</dbReference>
<dbReference type="PRINTS" id="PR00789">
    <property type="entry name" value="OSIALOPTASE"/>
</dbReference>
<evidence type="ECO:0000313" key="10">
    <source>
        <dbReference type="Proteomes" id="UP000053237"/>
    </source>
</evidence>
<evidence type="ECO:0000256" key="2">
    <source>
        <dbReference type="ARBA" id="ARBA00022679"/>
    </source>
</evidence>
<comment type="subcellular location">
    <subcellularLocation>
        <location evidence="7">Mitochondrion</location>
    </subcellularLocation>
</comment>
<dbReference type="InterPro" id="IPR043129">
    <property type="entry name" value="ATPase_NBD"/>
</dbReference>
<comment type="catalytic activity">
    <reaction evidence="6 7">
        <text>L-threonylcarbamoyladenylate + adenosine(37) in tRNA = N(6)-L-threonylcarbamoyladenosine(37) in tRNA + AMP + H(+)</text>
        <dbReference type="Rhea" id="RHEA:37059"/>
        <dbReference type="Rhea" id="RHEA-COMP:10162"/>
        <dbReference type="Rhea" id="RHEA-COMP:10163"/>
        <dbReference type="ChEBI" id="CHEBI:15378"/>
        <dbReference type="ChEBI" id="CHEBI:73682"/>
        <dbReference type="ChEBI" id="CHEBI:74411"/>
        <dbReference type="ChEBI" id="CHEBI:74418"/>
        <dbReference type="ChEBI" id="CHEBI:456215"/>
        <dbReference type="EC" id="2.3.1.234"/>
    </reaction>
</comment>
<dbReference type="NCBIfam" id="TIGR00329">
    <property type="entry name" value="gcp_kae1"/>
    <property type="match status" value="1"/>
</dbReference>
<evidence type="ECO:0000256" key="6">
    <source>
        <dbReference type="ARBA" id="ARBA00048117"/>
    </source>
</evidence>
<comment type="similarity">
    <text evidence="7">Belongs to the KAE1 / TsaD family.</text>
</comment>
<protein>
    <recommendedName>
        <fullName evidence="1">N(6)-L-threonylcarbamoyladenine synthase</fullName>
        <ecNumber evidence="1">2.3.1.234</ecNumber>
    </recommendedName>
</protein>
<dbReference type="Gene3D" id="3.30.420.40">
    <property type="match status" value="2"/>
</dbReference>
<evidence type="ECO:0000256" key="7">
    <source>
        <dbReference type="HAMAP-Rule" id="MF_03179"/>
    </source>
</evidence>
<dbReference type="GO" id="GO:0005739">
    <property type="term" value="C:mitochondrion"/>
    <property type="evidence" value="ECO:0007669"/>
    <property type="project" value="UniProtKB-SubCell"/>
</dbReference>
<keyword evidence="7" id="KW-0496">Mitochondrion</keyword>
<comment type="function">
    <text evidence="7">Required for the formation of a threonylcarbamoyl group on adenosine at position 37 (t(6)A37) in mitochondrial tRNAs that read codons beginning with adenine. Probably involved in the transfer of the threonylcarbamoyl moiety of threonylcarbamoyl-AMP (TC-AMP) to the N6 group of A37. Involved in mitochondrial genome maintenance.</text>
</comment>
<dbReference type="GO" id="GO:0002949">
    <property type="term" value="P:tRNA threonylcarbamoyladenosine modification"/>
    <property type="evidence" value="ECO:0007669"/>
    <property type="project" value="UniProtKB-UniRule"/>
</dbReference>
<reference evidence="9 10" key="1">
    <citation type="submission" date="2012-05" db="EMBL/GenBank/DDBJ databases">
        <title>Recombination and specialization in a pathogen metapopulation.</title>
        <authorList>
            <person name="Gardiner A."/>
            <person name="Kemen E."/>
            <person name="Schultz-Larsen T."/>
            <person name="MacLean D."/>
            <person name="Van Oosterhout C."/>
            <person name="Jones J.D.G."/>
        </authorList>
    </citation>
    <scope>NUCLEOTIDE SEQUENCE [LARGE SCALE GENOMIC DNA]</scope>
    <source>
        <strain evidence="9 10">Ac Nc2</strain>
    </source>
</reference>
<dbReference type="GO" id="GO:0061711">
    <property type="term" value="F:tRNA N(6)-L-threonylcarbamoyladenine synthase activity"/>
    <property type="evidence" value="ECO:0007669"/>
    <property type="project" value="UniProtKB-EC"/>
</dbReference>
<comment type="cofactor">
    <cofactor evidence="7">
        <name>a divalent metal cation</name>
        <dbReference type="ChEBI" id="CHEBI:60240"/>
    </cofactor>
    <text evidence="7">Binds 1 divalent metal cation per subunit.</text>
</comment>
<dbReference type="NCBIfam" id="TIGR03723">
    <property type="entry name" value="T6A_TsaD_YgjD"/>
    <property type="match status" value="1"/>
</dbReference>
<evidence type="ECO:0000259" key="8">
    <source>
        <dbReference type="Pfam" id="PF00814"/>
    </source>
</evidence>
<evidence type="ECO:0000256" key="1">
    <source>
        <dbReference type="ARBA" id="ARBA00012156"/>
    </source>
</evidence>
<keyword evidence="10" id="KW-1185">Reference proteome</keyword>
<keyword evidence="4 7" id="KW-0479">Metal-binding</keyword>
<name>A0A024G867_9STRA</name>
<dbReference type="InterPro" id="IPR022450">
    <property type="entry name" value="TsaD"/>
</dbReference>
<sequence length="347" mass="38147">MGTTNQMERCSSGSFQYKRFIRIRFAGVVPALAARAHETNLPHVIQAAVEQSNLKSMKHLRAIAVTSGPGLAPCLDVGLSMAKQLSLTHSLPFIKVNHLEAHILVARLPNLCEEIPIFPFLVLLVSGGHCCLVLARSIGEYQLLGSTLDDSVGESFDKVARLLELSEEKDVMHGGKLVEMMALQGDPSIFQFTEPMRHRSDCDFSYSGIKSAMLRRVHQLGKPTARQKADLCAAFQLAAVSQLVSKTERACVWGKELLGSRLKHLVVCGGVASNQYLFRRMKALADAQDMIAIVPPARYCTDNAAMIAFAGLQRYHGGSRDEPLDARYDPRWRLQDLVPPGLVSSHS</sequence>
<dbReference type="Pfam" id="PF00814">
    <property type="entry name" value="TsaD"/>
    <property type="match status" value="1"/>
</dbReference>
<dbReference type="InterPro" id="IPR017861">
    <property type="entry name" value="KAE1/TsaD"/>
</dbReference>
<comment type="caution">
    <text evidence="9">The sequence shown here is derived from an EMBL/GenBank/DDBJ whole genome shotgun (WGS) entry which is preliminary data.</text>
</comment>
<dbReference type="AlphaFoldDB" id="A0A024G867"/>